<comment type="caution">
    <text evidence="1">The sequence shown here is derived from an EMBL/GenBank/DDBJ whole genome shotgun (WGS) entry which is preliminary data.</text>
</comment>
<evidence type="ECO:0000313" key="2">
    <source>
        <dbReference type="Proteomes" id="UP000243579"/>
    </source>
</evidence>
<dbReference type="AlphaFoldDB" id="A0A1V9YI84"/>
<protein>
    <submittedName>
        <fullName evidence="1">Uncharacterized protein</fullName>
    </submittedName>
</protein>
<proteinExistence type="predicted"/>
<accession>A0A1V9YI84</accession>
<keyword evidence="2" id="KW-1185">Reference proteome</keyword>
<dbReference type="EMBL" id="JNBR01001678">
    <property type="protein sequence ID" value="OQR85443.1"/>
    <property type="molecule type" value="Genomic_DNA"/>
</dbReference>
<sequence length="113" mass="13094">MRLPTTLAGFLYDSVAAPFSAYKSSIGALWPILRAYVWYSLWLERKNRAFRSTLTHLSAASLAVKAATITRLHLRHLVRRDEEPQLVLSLSALREDPWCARYLVPRRNPQYYC</sequence>
<dbReference type="Proteomes" id="UP000243579">
    <property type="component" value="Unassembled WGS sequence"/>
</dbReference>
<name>A0A1V9YI84_ACHHY</name>
<organism evidence="1 2">
    <name type="scientific">Achlya hypogyna</name>
    <name type="common">Oomycete</name>
    <name type="synonym">Protoachlya hypogyna</name>
    <dbReference type="NCBI Taxonomy" id="1202772"/>
    <lineage>
        <taxon>Eukaryota</taxon>
        <taxon>Sar</taxon>
        <taxon>Stramenopiles</taxon>
        <taxon>Oomycota</taxon>
        <taxon>Saprolegniomycetes</taxon>
        <taxon>Saprolegniales</taxon>
        <taxon>Achlyaceae</taxon>
        <taxon>Achlya</taxon>
    </lineage>
</organism>
<reference evidence="1 2" key="1">
    <citation type="journal article" date="2014" name="Genome Biol. Evol.">
        <title>The secreted proteins of Achlya hypogyna and Thraustotheca clavata identify the ancestral oomycete secretome and reveal gene acquisitions by horizontal gene transfer.</title>
        <authorList>
            <person name="Misner I."/>
            <person name="Blouin N."/>
            <person name="Leonard G."/>
            <person name="Richards T.A."/>
            <person name="Lane C.E."/>
        </authorList>
    </citation>
    <scope>NUCLEOTIDE SEQUENCE [LARGE SCALE GENOMIC DNA]</scope>
    <source>
        <strain evidence="1 2">ATCC 48635</strain>
    </source>
</reference>
<evidence type="ECO:0000313" key="1">
    <source>
        <dbReference type="EMBL" id="OQR85443.1"/>
    </source>
</evidence>
<dbReference type="OrthoDB" id="73834at2759"/>
<gene>
    <name evidence="1" type="ORF">ACHHYP_20575</name>
</gene>